<proteinExistence type="predicted"/>
<protein>
    <submittedName>
        <fullName evidence="2">Uncharacterized protein</fullName>
    </submittedName>
</protein>
<sequence length="136" mass="14542">MYGAGKASTIQPIQLCTRASPSSYAPKPAHPALHQSQPIQLWARASPSSSALEPVHPALVQSQPIQLWSRASPSSSGHYPAHAALGQSQPIQLWSRASRVGFRISRSAQKNCPTQLVSGRRQVGPTRPVCIHPASP</sequence>
<accession>A0A2N5SLJ6</accession>
<feature type="region of interest" description="Disordered" evidence="1">
    <location>
        <begin position="115"/>
        <end position="136"/>
    </location>
</feature>
<dbReference type="EMBL" id="PGCI01000832">
    <property type="protein sequence ID" value="PLW14083.1"/>
    <property type="molecule type" value="Genomic_DNA"/>
</dbReference>
<name>A0A2N5SLJ6_9BASI</name>
<gene>
    <name evidence="2" type="ORF">PCASD_25094</name>
</gene>
<dbReference type="Proteomes" id="UP000235392">
    <property type="component" value="Unassembled WGS sequence"/>
</dbReference>
<evidence type="ECO:0000256" key="1">
    <source>
        <dbReference type="SAM" id="MobiDB-lite"/>
    </source>
</evidence>
<organism evidence="2 3">
    <name type="scientific">Puccinia coronata f. sp. avenae</name>
    <dbReference type="NCBI Taxonomy" id="200324"/>
    <lineage>
        <taxon>Eukaryota</taxon>
        <taxon>Fungi</taxon>
        <taxon>Dikarya</taxon>
        <taxon>Basidiomycota</taxon>
        <taxon>Pucciniomycotina</taxon>
        <taxon>Pucciniomycetes</taxon>
        <taxon>Pucciniales</taxon>
        <taxon>Pucciniaceae</taxon>
        <taxon>Puccinia</taxon>
    </lineage>
</organism>
<evidence type="ECO:0000313" key="2">
    <source>
        <dbReference type="EMBL" id="PLW14083.1"/>
    </source>
</evidence>
<comment type="caution">
    <text evidence="2">The sequence shown here is derived from an EMBL/GenBank/DDBJ whole genome shotgun (WGS) entry which is preliminary data.</text>
</comment>
<evidence type="ECO:0000313" key="3">
    <source>
        <dbReference type="Proteomes" id="UP000235392"/>
    </source>
</evidence>
<dbReference type="AlphaFoldDB" id="A0A2N5SLJ6"/>
<reference evidence="2 3" key="1">
    <citation type="submission" date="2017-11" db="EMBL/GenBank/DDBJ databases">
        <title>De novo assembly and phasing of dikaryotic genomes from two isolates of Puccinia coronata f. sp. avenae, the causal agent of oat crown rust.</title>
        <authorList>
            <person name="Miller M.E."/>
            <person name="Zhang Y."/>
            <person name="Omidvar V."/>
            <person name="Sperschneider J."/>
            <person name="Schwessinger B."/>
            <person name="Raley C."/>
            <person name="Palmer J.M."/>
            <person name="Garnica D."/>
            <person name="Upadhyaya N."/>
            <person name="Rathjen J."/>
            <person name="Taylor J.M."/>
            <person name="Park R.F."/>
            <person name="Dodds P.N."/>
            <person name="Hirsch C.D."/>
            <person name="Kianian S.F."/>
            <person name="Figueroa M."/>
        </authorList>
    </citation>
    <scope>NUCLEOTIDE SEQUENCE [LARGE SCALE GENOMIC DNA]</scope>
    <source>
        <strain evidence="2">12SD80</strain>
    </source>
</reference>